<dbReference type="AlphaFoldDB" id="F8F5Z4"/>
<reference evidence="2" key="1">
    <citation type="submission" date="2011-06" db="EMBL/GenBank/DDBJ databases">
        <title>Complete genome sequence of Paenibacillus mucilaginosus KNP414.</title>
        <authorList>
            <person name="Wang J."/>
            <person name="Hu S."/>
            <person name="Hu X."/>
            <person name="Zhang B."/>
            <person name="Dong D."/>
            <person name="Zhang S."/>
            <person name="Zhao K."/>
            <person name="Wu D."/>
        </authorList>
    </citation>
    <scope>NUCLEOTIDE SEQUENCE [LARGE SCALE GENOMIC DNA]</scope>
    <source>
        <strain evidence="2">KNP414</strain>
    </source>
</reference>
<gene>
    <name evidence="1" type="ordered locus">KNP414_03324</name>
</gene>
<accession>F8F5Z4</accession>
<dbReference type="PATRIC" id="fig|1036673.3.peg.3058"/>
<dbReference type="KEGG" id="pms:KNP414_03324"/>
<organism evidence="1 2">
    <name type="scientific">Paenibacillus mucilaginosus (strain KNP414)</name>
    <dbReference type="NCBI Taxonomy" id="1036673"/>
    <lineage>
        <taxon>Bacteria</taxon>
        <taxon>Bacillati</taxon>
        <taxon>Bacillota</taxon>
        <taxon>Bacilli</taxon>
        <taxon>Bacillales</taxon>
        <taxon>Paenibacillaceae</taxon>
        <taxon>Paenibacillus</taxon>
    </lineage>
</organism>
<protein>
    <submittedName>
        <fullName evidence="1">Uncharacterized protein</fullName>
    </submittedName>
</protein>
<reference evidence="1 2" key="2">
    <citation type="journal article" date="2013" name="Genome Announc.">
        <title>Genome Sequence of Growth-Improving Paenibacillus mucilaginosus Strain KNP414.</title>
        <authorList>
            <person name="Lu J.J."/>
            <person name="Wang J.F."/>
            <person name="Hu X.F."/>
        </authorList>
    </citation>
    <scope>NUCLEOTIDE SEQUENCE [LARGE SCALE GENOMIC DNA]</scope>
    <source>
        <strain evidence="1 2">KNP414</strain>
    </source>
</reference>
<dbReference type="EMBL" id="CP002869">
    <property type="protein sequence ID" value="AEI41882.1"/>
    <property type="molecule type" value="Genomic_DNA"/>
</dbReference>
<dbReference type="Proteomes" id="UP000006620">
    <property type="component" value="Chromosome"/>
</dbReference>
<evidence type="ECO:0000313" key="2">
    <source>
        <dbReference type="Proteomes" id="UP000006620"/>
    </source>
</evidence>
<dbReference type="HOGENOM" id="CLU_1894147_0_0_9"/>
<sequence>MVKFDQYYDNEAHKLYPHWRKYCTLPTYITKEIRRIDIIGKRGRETFREAALINQHIDVLYIASFPDMVASALDWFNGYVIFRVFGHGDFSSYTKAMKFLRIDKAKFAASDKYIWSPILYGLDSGGGPERPSPT</sequence>
<evidence type="ECO:0000313" key="1">
    <source>
        <dbReference type="EMBL" id="AEI41882.1"/>
    </source>
</evidence>
<proteinExistence type="predicted"/>
<name>F8F5Z4_PAEMK</name>